<comment type="subcellular location">
    <subcellularLocation>
        <location evidence="1">Nucleus</location>
    </subcellularLocation>
</comment>
<dbReference type="OrthoDB" id="3437960at2759"/>
<dbReference type="SUPFAM" id="SSF57667">
    <property type="entry name" value="beta-beta-alpha zinc fingers"/>
    <property type="match status" value="8"/>
</dbReference>
<evidence type="ECO:0000256" key="2">
    <source>
        <dbReference type="ARBA" id="ARBA00006991"/>
    </source>
</evidence>
<keyword evidence="8" id="KW-0238">DNA-binding</keyword>
<keyword evidence="9" id="KW-0804">Transcription</keyword>
<feature type="domain" description="C2H2-type" evidence="13">
    <location>
        <begin position="681"/>
        <end position="708"/>
    </location>
</feature>
<reference evidence="14" key="1">
    <citation type="submission" date="2019-08" db="EMBL/GenBank/DDBJ databases">
        <title>The genome of the North American firefly Photinus pyralis.</title>
        <authorList>
            <consortium name="Photinus pyralis genome working group"/>
            <person name="Fallon T.R."/>
            <person name="Sander Lower S.E."/>
            <person name="Weng J.-K."/>
        </authorList>
    </citation>
    <scope>NUCLEOTIDE SEQUENCE</scope>
    <source>
        <strain evidence="14">TRF0915ILg1</strain>
        <tissue evidence="14">Whole body</tissue>
    </source>
</reference>
<dbReference type="Gene3D" id="1.10.10.60">
    <property type="entry name" value="Homeodomain-like"/>
    <property type="match status" value="1"/>
</dbReference>
<dbReference type="FunFam" id="3.30.160.60:FF:002343">
    <property type="entry name" value="Zinc finger protein 33A"/>
    <property type="match status" value="1"/>
</dbReference>
<keyword evidence="15" id="KW-1185">Reference proteome</keyword>
<comment type="caution">
    <text evidence="14">The sequence shown here is derived from an EMBL/GenBank/DDBJ whole genome shotgun (WGS) entry which is preliminary data.</text>
</comment>
<dbReference type="EMBL" id="VTPC01091143">
    <property type="protein sequence ID" value="KAF2879545.1"/>
    <property type="molecule type" value="Genomic_DNA"/>
</dbReference>
<sequence length="791" mass="92405">MTVTLQPNPSFIENRNSDISPYEPLFGVEDYNNLLQIQQSRKKRIMSKKKVKKKNLPQIKMKIKLGGIDKANIIDDLTSRTDVLAQKRMAAAKEEKRKEWESKIKKENQPKKKTKSNKPKSNEKVHCDLCDTTFKNNISFALHSLKHSTNGRYTCHMCPYTSASKYHFEMHVRAHEGSTKYKCEICNKAFTVSTHAAEHKYFHTGEKPFQCEICGKHFMFSWFLTSHRRTQHWEIMTGMPLVKYDCTICNKHYTSSTGLKRHKLSQHNDEGIDIIKMPGKCTKQKQRVKYNKESMKKAIDAVNIHGYSLRAAASKFHVPLSTLGKHYKNKELKIGAGRKTELSKEEECTLTLFLLDSEVMQCGYTKKEFLNIVQEYIKSKGLETRWGDKGPGDDWSVKNQLPIVTVKDLKSLQQKKRGRPPKKVRQKVENTENNNNSKKTVTKKKGASYREVDKLEDSDEEMEDETKAKFICHLCKNDMKMSEEELRQHFRIEHKEKRLRLKLHKEDAVRCDLCPKQFRLLKSLKEHMETHSNQFICETCNMNFKKVLDYILHLRLHNSEEVFNCVMCEFKTDSVNDITTHVNCLHSQNNQYKCKTCGKEFQMLSWFQEHKNYHNGDKPFECDFCLKKFFYSRYLTAHKNSIHKEDIKLPPNTHECVICNKKYQHKNSLDLHMNVHTGNVAICDICGKILASKEKLRFHMRIHTGYKPFSCSFCGKCFTKKSILIEHERVHTGEKPYTCEHCFRGFSQRSSLVIHTRGHTGEKPYVCHICKKGFAARAMLNLHFKSCKGFM</sequence>
<feature type="domain" description="C2H2-type" evidence="13">
    <location>
        <begin position="654"/>
        <end position="681"/>
    </location>
</feature>
<evidence type="ECO:0000256" key="6">
    <source>
        <dbReference type="ARBA" id="ARBA00022833"/>
    </source>
</evidence>
<dbReference type="Pfam" id="PF05225">
    <property type="entry name" value="HTH_psq"/>
    <property type="match status" value="1"/>
</dbReference>
<proteinExistence type="inferred from homology"/>
<feature type="region of interest" description="Disordered" evidence="12">
    <location>
        <begin position="410"/>
        <end position="460"/>
    </location>
</feature>
<dbReference type="InterPro" id="IPR036236">
    <property type="entry name" value="Znf_C2H2_sf"/>
</dbReference>
<dbReference type="Gene3D" id="3.30.160.60">
    <property type="entry name" value="Classic Zinc Finger"/>
    <property type="match status" value="12"/>
</dbReference>
<comment type="similarity">
    <text evidence="2">Belongs to the krueppel C2H2-type zinc-finger protein family.</text>
</comment>
<evidence type="ECO:0000313" key="14">
    <source>
        <dbReference type="EMBL" id="KAF2879545.1"/>
    </source>
</evidence>
<dbReference type="PROSITE" id="PS50157">
    <property type="entry name" value="ZINC_FINGER_C2H2_2"/>
    <property type="match status" value="12"/>
</dbReference>
<evidence type="ECO:0000256" key="5">
    <source>
        <dbReference type="ARBA" id="ARBA00022771"/>
    </source>
</evidence>
<keyword evidence="4" id="KW-0677">Repeat</keyword>
<dbReference type="InterPro" id="IPR050636">
    <property type="entry name" value="C2H2-ZF_domain-containing"/>
</dbReference>
<dbReference type="Proteomes" id="UP000801492">
    <property type="component" value="Unassembled WGS sequence"/>
</dbReference>
<evidence type="ECO:0000313" key="15">
    <source>
        <dbReference type="Proteomes" id="UP000801492"/>
    </source>
</evidence>
<dbReference type="GO" id="GO:0005634">
    <property type="term" value="C:nucleus"/>
    <property type="evidence" value="ECO:0007669"/>
    <property type="project" value="UniProtKB-SubCell"/>
</dbReference>
<dbReference type="SMART" id="SM00355">
    <property type="entry name" value="ZnF_C2H2"/>
    <property type="match status" value="16"/>
</dbReference>
<evidence type="ECO:0000259" key="13">
    <source>
        <dbReference type="PROSITE" id="PS50157"/>
    </source>
</evidence>
<evidence type="ECO:0000256" key="11">
    <source>
        <dbReference type="PROSITE-ProRule" id="PRU00042"/>
    </source>
</evidence>
<dbReference type="InterPro" id="IPR013087">
    <property type="entry name" value="Znf_C2H2_type"/>
</dbReference>
<dbReference type="FunFam" id="3.30.160.60:FF:000709">
    <property type="entry name" value="GDNF-inducible zinc finger protein 1"/>
    <property type="match status" value="1"/>
</dbReference>
<name>A0A8K0C3L8_IGNLU</name>
<evidence type="ECO:0000256" key="7">
    <source>
        <dbReference type="ARBA" id="ARBA00023015"/>
    </source>
</evidence>
<accession>A0A8K0C3L8</accession>
<protein>
    <recommendedName>
        <fullName evidence="13">C2H2-type domain-containing protein</fullName>
    </recommendedName>
</protein>
<dbReference type="PROSITE" id="PS00028">
    <property type="entry name" value="ZINC_FINGER_C2H2_1"/>
    <property type="match status" value="12"/>
</dbReference>
<dbReference type="GO" id="GO:0008270">
    <property type="term" value="F:zinc ion binding"/>
    <property type="evidence" value="ECO:0007669"/>
    <property type="project" value="UniProtKB-KW"/>
</dbReference>
<keyword evidence="6" id="KW-0862">Zinc</keyword>
<dbReference type="PANTHER" id="PTHR47772:SF13">
    <property type="entry name" value="GASTRULA ZINC FINGER PROTEIN XLCGF49.1-LIKE-RELATED"/>
    <property type="match status" value="1"/>
</dbReference>
<feature type="domain" description="C2H2-type" evidence="13">
    <location>
        <begin position="181"/>
        <end position="208"/>
    </location>
</feature>
<feature type="region of interest" description="Disordered" evidence="12">
    <location>
        <begin position="94"/>
        <end position="122"/>
    </location>
</feature>
<dbReference type="Pfam" id="PF00096">
    <property type="entry name" value="zf-C2H2"/>
    <property type="match status" value="5"/>
</dbReference>
<feature type="domain" description="C2H2-type" evidence="13">
    <location>
        <begin position="709"/>
        <end position="736"/>
    </location>
</feature>
<feature type="domain" description="C2H2-type" evidence="13">
    <location>
        <begin position="737"/>
        <end position="764"/>
    </location>
</feature>
<feature type="domain" description="C2H2-type" evidence="13">
    <location>
        <begin position="620"/>
        <end position="648"/>
    </location>
</feature>
<dbReference type="AlphaFoldDB" id="A0A8K0C3L8"/>
<dbReference type="SUPFAM" id="SSF46689">
    <property type="entry name" value="Homeodomain-like"/>
    <property type="match status" value="1"/>
</dbReference>
<feature type="compositionally biased region" description="Basic residues" evidence="12">
    <location>
        <begin position="413"/>
        <end position="425"/>
    </location>
</feature>
<evidence type="ECO:0000256" key="10">
    <source>
        <dbReference type="ARBA" id="ARBA00023242"/>
    </source>
</evidence>
<keyword evidence="3" id="KW-0479">Metal-binding</keyword>
<dbReference type="GO" id="GO:0003677">
    <property type="term" value="F:DNA binding"/>
    <property type="evidence" value="ECO:0007669"/>
    <property type="project" value="UniProtKB-KW"/>
</dbReference>
<feature type="domain" description="C2H2-type" evidence="13">
    <location>
        <begin position="153"/>
        <end position="180"/>
    </location>
</feature>
<feature type="domain" description="C2H2-type" evidence="13">
    <location>
        <begin position="592"/>
        <end position="619"/>
    </location>
</feature>
<feature type="compositionally biased region" description="Basic and acidic residues" evidence="12">
    <location>
        <begin position="94"/>
        <end position="110"/>
    </location>
</feature>
<dbReference type="GO" id="GO:0006357">
    <property type="term" value="P:regulation of transcription by RNA polymerase II"/>
    <property type="evidence" value="ECO:0007669"/>
    <property type="project" value="UniProtKB-ARBA"/>
</dbReference>
<dbReference type="FunFam" id="3.30.160.60:FF:000812">
    <property type="entry name" value="zinc finger protein 23 isoform X2"/>
    <property type="match status" value="1"/>
</dbReference>
<evidence type="ECO:0000256" key="12">
    <source>
        <dbReference type="SAM" id="MobiDB-lite"/>
    </source>
</evidence>
<feature type="domain" description="C2H2-type" evidence="13">
    <location>
        <begin position="509"/>
        <end position="536"/>
    </location>
</feature>
<evidence type="ECO:0000256" key="3">
    <source>
        <dbReference type="ARBA" id="ARBA00022723"/>
    </source>
</evidence>
<dbReference type="PANTHER" id="PTHR47772">
    <property type="entry name" value="ZINC FINGER PROTEIN 200"/>
    <property type="match status" value="1"/>
</dbReference>
<dbReference type="InterPro" id="IPR007889">
    <property type="entry name" value="HTH_Psq"/>
</dbReference>
<feature type="domain" description="C2H2-type" evidence="13">
    <location>
        <begin position="244"/>
        <end position="272"/>
    </location>
</feature>
<evidence type="ECO:0000256" key="4">
    <source>
        <dbReference type="ARBA" id="ARBA00022737"/>
    </source>
</evidence>
<organism evidence="14 15">
    <name type="scientific">Ignelater luminosus</name>
    <name type="common">Cucubano</name>
    <name type="synonym">Pyrophorus luminosus</name>
    <dbReference type="NCBI Taxonomy" id="2038154"/>
    <lineage>
        <taxon>Eukaryota</taxon>
        <taxon>Metazoa</taxon>
        <taxon>Ecdysozoa</taxon>
        <taxon>Arthropoda</taxon>
        <taxon>Hexapoda</taxon>
        <taxon>Insecta</taxon>
        <taxon>Pterygota</taxon>
        <taxon>Neoptera</taxon>
        <taxon>Endopterygota</taxon>
        <taxon>Coleoptera</taxon>
        <taxon>Polyphaga</taxon>
        <taxon>Elateriformia</taxon>
        <taxon>Elateroidea</taxon>
        <taxon>Elateridae</taxon>
        <taxon>Agrypninae</taxon>
        <taxon>Pyrophorini</taxon>
        <taxon>Ignelater</taxon>
    </lineage>
</organism>
<keyword evidence="5 11" id="KW-0863">Zinc-finger</keyword>
<feature type="domain" description="C2H2-type" evidence="13">
    <location>
        <begin position="535"/>
        <end position="562"/>
    </location>
</feature>
<evidence type="ECO:0000256" key="1">
    <source>
        <dbReference type="ARBA" id="ARBA00004123"/>
    </source>
</evidence>
<keyword evidence="10" id="KW-0539">Nucleus</keyword>
<dbReference type="InterPro" id="IPR009057">
    <property type="entry name" value="Homeodomain-like_sf"/>
</dbReference>
<dbReference type="GO" id="GO:0045892">
    <property type="term" value="P:negative regulation of DNA-templated transcription"/>
    <property type="evidence" value="ECO:0007669"/>
    <property type="project" value="UniProtKB-ARBA"/>
</dbReference>
<keyword evidence="7" id="KW-0805">Transcription regulation</keyword>
<evidence type="ECO:0000256" key="8">
    <source>
        <dbReference type="ARBA" id="ARBA00023125"/>
    </source>
</evidence>
<evidence type="ECO:0000256" key="9">
    <source>
        <dbReference type="ARBA" id="ARBA00023163"/>
    </source>
</evidence>
<gene>
    <name evidence="14" type="ORF">ILUMI_26629</name>
</gene>
<feature type="domain" description="C2H2-type" evidence="13">
    <location>
        <begin position="209"/>
        <end position="232"/>
    </location>
</feature>
<dbReference type="FunFam" id="3.30.160.60:FF:000965">
    <property type="entry name" value="Neurotrophin receptor-interacting factor homolog"/>
    <property type="match status" value="1"/>
</dbReference>